<evidence type="ECO:0000313" key="2">
    <source>
        <dbReference type="EMBL" id="MFC3678619.1"/>
    </source>
</evidence>
<evidence type="ECO:0000313" key="3">
    <source>
        <dbReference type="Proteomes" id="UP001595722"/>
    </source>
</evidence>
<gene>
    <name evidence="2" type="ORF">ACFOMG_00655</name>
</gene>
<dbReference type="RefSeq" id="WP_376864170.1">
    <property type="nucleotide sequence ID" value="NZ_JBHRYB010000001.1"/>
</dbReference>
<sequence length="107" mass="12605">MNHTECNFGQWYFSQLETLGDVPGYRDIDALHKELHQLYRQIFDVMLEKKSGTFSRLLGGEQRQQQKCVEMARPIMAQLEQVSQQLMQAIDKLEQEIYRYPDGHADL</sequence>
<comment type="caution">
    <text evidence="2">The sequence shown here is derived from an EMBL/GenBank/DDBJ whole genome shotgun (WGS) entry which is preliminary data.</text>
</comment>
<dbReference type="InterPro" id="IPR025991">
    <property type="entry name" value="Chemoreceptor_zinc-bind_dom"/>
</dbReference>
<dbReference type="EMBL" id="JBHRYB010000001">
    <property type="protein sequence ID" value="MFC3678619.1"/>
    <property type="molecule type" value="Genomic_DNA"/>
</dbReference>
<organism evidence="2 3">
    <name type="scientific">Bacterioplanoides pacificum</name>
    <dbReference type="NCBI Taxonomy" id="1171596"/>
    <lineage>
        <taxon>Bacteria</taxon>
        <taxon>Pseudomonadati</taxon>
        <taxon>Pseudomonadota</taxon>
        <taxon>Gammaproteobacteria</taxon>
        <taxon>Oceanospirillales</taxon>
        <taxon>Oceanospirillaceae</taxon>
        <taxon>Bacterioplanoides</taxon>
    </lineage>
</organism>
<reference evidence="3" key="1">
    <citation type="journal article" date="2019" name="Int. J. Syst. Evol. Microbiol.">
        <title>The Global Catalogue of Microorganisms (GCM) 10K type strain sequencing project: providing services to taxonomists for standard genome sequencing and annotation.</title>
        <authorList>
            <consortium name="The Broad Institute Genomics Platform"/>
            <consortium name="The Broad Institute Genome Sequencing Center for Infectious Disease"/>
            <person name="Wu L."/>
            <person name="Ma J."/>
        </authorList>
    </citation>
    <scope>NUCLEOTIDE SEQUENCE [LARGE SCALE GENOMIC DNA]</scope>
    <source>
        <strain evidence="3">KCTC 42424</strain>
    </source>
</reference>
<protein>
    <submittedName>
        <fullName evidence="2">CZB domain-containing protein</fullName>
    </submittedName>
</protein>
<feature type="domain" description="Chemoreceptor zinc-binding" evidence="1">
    <location>
        <begin position="4"/>
        <end position="42"/>
    </location>
</feature>
<evidence type="ECO:0000259" key="1">
    <source>
        <dbReference type="Pfam" id="PF13682"/>
    </source>
</evidence>
<dbReference type="Pfam" id="PF13682">
    <property type="entry name" value="CZB"/>
    <property type="match status" value="1"/>
</dbReference>
<dbReference type="Gene3D" id="1.20.120.30">
    <property type="entry name" value="Aspartate receptor, ligand-binding domain"/>
    <property type="match status" value="1"/>
</dbReference>
<keyword evidence="3" id="KW-1185">Reference proteome</keyword>
<proteinExistence type="predicted"/>
<name>A0ABV7VN60_9GAMM</name>
<dbReference type="Proteomes" id="UP001595722">
    <property type="component" value="Unassembled WGS sequence"/>
</dbReference>
<accession>A0ABV7VN60</accession>